<dbReference type="OrthoDB" id="2007883at2"/>
<evidence type="ECO:0000313" key="1">
    <source>
        <dbReference type="EMBL" id="RFZ75624.1"/>
    </source>
</evidence>
<gene>
    <name evidence="1" type="ORF">DS742_28025</name>
</gene>
<reference evidence="1 2" key="1">
    <citation type="submission" date="2018-07" db="EMBL/GenBank/DDBJ databases">
        <title>New species, Clostridium PI-S10-A1B.</title>
        <authorList>
            <person name="Krishna G."/>
            <person name="Summeta K."/>
            <person name="Shikha S."/>
            <person name="Prabhu P.B."/>
            <person name="Suresh K."/>
        </authorList>
    </citation>
    <scope>NUCLEOTIDE SEQUENCE [LARGE SCALE GENOMIC DNA]</scope>
    <source>
        <strain evidence="1 2">PI-S10-A1B</strain>
    </source>
</reference>
<proteinExistence type="predicted"/>
<dbReference type="AlphaFoldDB" id="A0A3E2N3S6"/>
<evidence type="ECO:0000313" key="2">
    <source>
        <dbReference type="Proteomes" id="UP000260680"/>
    </source>
</evidence>
<dbReference type="RefSeq" id="WP_117420193.1">
    <property type="nucleotide sequence ID" value="NZ_QOHO01000135.1"/>
</dbReference>
<dbReference type="EMBL" id="QOHO01000135">
    <property type="protein sequence ID" value="RFZ75624.1"/>
    <property type="molecule type" value="Genomic_DNA"/>
</dbReference>
<name>A0A3E2N3S6_9FIRM</name>
<accession>A0A3E2N3S6</accession>
<sequence>MRSIIEDKNEKSCFVCGYAGKTEEHHIFGGNPNRRLSEKNGLKVHLCYMHHKDSKAGVHFNPELMEKLHKIGQRAFEESHTREEFMRIFGKNYLDDSEGEKPEEGFIWLNEDKEEPVI</sequence>
<organism evidence="1 2">
    <name type="scientific">Lacrimispora amygdalina</name>
    <dbReference type="NCBI Taxonomy" id="253257"/>
    <lineage>
        <taxon>Bacteria</taxon>
        <taxon>Bacillati</taxon>
        <taxon>Bacillota</taxon>
        <taxon>Clostridia</taxon>
        <taxon>Lachnospirales</taxon>
        <taxon>Lachnospiraceae</taxon>
        <taxon>Lacrimispora</taxon>
    </lineage>
</organism>
<dbReference type="Proteomes" id="UP000260680">
    <property type="component" value="Unassembled WGS sequence"/>
</dbReference>
<comment type="caution">
    <text evidence="1">The sequence shown here is derived from an EMBL/GenBank/DDBJ whole genome shotgun (WGS) entry which is preliminary data.</text>
</comment>
<protein>
    <submittedName>
        <fullName evidence="1">Uncharacterized protein</fullName>
    </submittedName>
</protein>